<dbReference type="InterPro" id="IPR050709">
    <property type="entry name" value="Biotin_Carboxyl_Carrier/Decarb"/>
</dbReference>
<evidence type="ECO:0000313" key="3">
    <source>
        <dbReference type="EMBL" id="MBV7267613.1"/>
    </source>
</evidence>
<comment type="caution">
    <text evidence="3">The sequence shown here is derived from an EMBL/GenBank/DDBJ whole genome shotgun (WGS) entry which is preliminary data.</text>
</comment>
<evidence type="ECO:0000259" key="2">
    <source>
        <dbReference type="PROSITE" id="PS50968"/>
    </source>
</evidence>
<dbReference type="Pfam" id="PF00364">
    <property type="entry name" value="Biotin_lipoyl"/>
    <property type="match status" value="1"/>
</dbReference>
<proteinExistence type="predicted"/>
<feature type="domain" description="Lipoyl-binding" evidence="2">
    <location>
        <begin position="83"/>
        <end position="161"/>
    </location>
</feature>
<keyword evidence="1" id="KW-0092">Biotin</keyword>
<dbReference type="PANTHER" id="PTHR45266">
    <property type="entry name" value="OXALOACETATE DECARBOXYLASE ALPHA CHAIN"/>
    <property type="match status" value="1"/>
</dbReference>
<dbReference type="InterPro" id="IPR000089">
    <property type="entry name" value="Biotin_lipoyl"/>
</dbReference>
<evidence type="ECO:0000256" key="1">
    <source>
        <dbReference type="ARBA" id="ARBA00023267"/>
    </source>
</evidence>
<sequence>MATMYKIKVNASHQFDISKKDAEAVDCIKTSDNTFHILQDNKSVKTAILNSDFNNKLYTVKVNNNTYEVNINDALDQQIEALGFEIGASKKVNEIKAPMPGLILEINVEKGQDVKEDDALLILEAMKMENVINSPRDGVIKSLSVKQGETVEKNSLLIEFE</sequence>
<dbReference type="EMBL" id="JAGSPD010000001">
    <property type="protein sequence ID" value="MBV7267613.1"/>
    <property type="molecule type" value="Genomic_DNA"/>
</dbReference>
<dbReference type="CDD" id="cd06850">
    <property type="entry name" value="biotinyl_domain"/>
    <property type="match status" value="1"/>
</dbReference>
<accession>A0A9X1F6M9</accession>
<organism evidence="3 4">
    <name type="scientific">Winogradskyella luteola</name>
    <dbReference type="NCBI Taxonomy" id="2828330"/>
    <lineage>
        <taxon>Bacteria</taxon>
        <taxon>Pseudomonadati</taxon>
        <taxon>Bacteroidota</taxon>
        <taxon>Flavobacteriia</taxon>
        <taxon>Flavobacteriales</taxon>
        <taxon>Flavobacteriaceae</taxon>
        <taxon>Winogradskyella</taxon>
    </lineage>
</organism>
<dbReference type="Proteomes" id="UP001138894">
    <property type="component" value="Unassembled WGS sequence"/>
</dbReference>
<reference evidence="3" key="1">
    <citation type="submission" date="2021-04" db="EMBL/GenBank/DDBJ databases">
        <authorList>
            <person name="Pira H."/>
            <person name="Risdian C."/>
            <person name="Wink J."/>
        </authorList>
    </citation>
    <scope>NUCLEOTIDE SEQUENCE</scope>
    <source>
        <strain evidence="3">WHY3</strain>
    </source>
</reference>
<dbReference type="InterPro" id="IPR001882">
    <property type="entry name" value="Biotin_BS"/>
</dbReference>
<name>A0A9X1F6M9_9FLAO</name>
<gene>
    <name evidence="3" type="ORF">KCG49_00235</name>
</gene>
<dbReference type="PANTHER" id="PTHR45266:SF3">
    <property type="entry name" value="OXALOACETATE DECARBOXYLASE ALPHA CHAIN"/>
    <property type="match status" value="1"/>
</dbReference>
<dbReference type="RefSeq" id="WP_218544518.1">
    <property type="nucleotide sequence ID" value="NZ_JAGSPD010000001.1"/>
</dbReference>
<protein>
    <submittedName>
        <fullName evidence="3">Acetyl-CoA carboxylase biotin carboxyl carrier protein subunit</fullName>
    </submittedName>
</protein>
<dbReference type="PROSITE" id="PS00188">
    <property type="entry name" value="BIOTIN"/>
    <property type="match status" value="1"/>
</dbReference>
<evidence type="ECO:0000313" key="4">
    <source>
        <dbReference type="Proteomes" id="UP001138894"/>
    </source>
</evidence>
<dbReference type="PROSITE" id="PS50968">
    <property type="entry name" value="BIOTINYL_LIPOYL"/>
    <property type="match status" value="1"/>
</dbReference>
<dbReference type="FunFam" id="2.40.50.100:FF:000003">
    <property type="entry name" value="Acetyl-CoA carboxylase biotin carboxyl carrier protein"/>
    <property type="match status" value="1"/>
</dbReference>
<keyword evidence="4" id="KW-1185">Reference proteome</keyword>
<dbReference type="AlphaFoldDB" id="A0A9X1F6M9"/>